<protein>
    <submittedName>
        <fullName evidence="2">Uncharacterized protein</fullName>
    </submittedName>
</protein>
<keyword evidence="3" id="KW-1185">Reference proteome</keyword>
<sequence length="78" mass="9600">MVFLVVNFRLMARYFYIFSFILCAKIILSYILLLGALLQYRMFLVKKYKNWLYVKILARKNVFRVWFSVVLCYRINKI</sequence>
<comment type="caution">
    <text evidence="2">The sequence shown here is derived from an EMBL/GenBank/DDBJ whole genome shotgun (WGS) entry which is preliminary data.</text>
</comment>
<accession>A0A1C0U0X6</accession>
<reference evidence="2 3" key="1">
    <citation type="submission" date="2015-12" db="EMBL/GenBank/DDBJ databases">
        <title>Genome comparisons provide insights into the role of secondary metabolites in the pathogenic phase of the Photorhabdus life cycle.</title>
        <authorList>
            <person name="Tobias N.J."/>
            <person name="Mishra B."/>
            <person name="Gupta D.K."/>
            <person name="Thines M."/>
            <person name="Stinear T.P."/>
            <person name="Bode H.B."/>
        </authorList>
    </citation>
    <scope>NUCLEOTIDE SEQUENCE [LARGE SCALE GENOMIC DNA]</scope>
    <source>
        <strain evidence="2 3">PB68.1</strain>
    </source>
</reference>
<dbReference type="Proteomes" id="UP000093476">
    <property type="component" value="Unassembled WGS sequence"/>
</dbReference>
<name>A0A1C0U0X6_9GAMM</name>
<organism evidence="2 3">
    <name type="scientific">Photorhabdus australis subsp. thailandensis</name>
    <dbReference type="NCBI Taxonomy" id="2805096"/>
    <lineage>
        <taxon>Bacteria</taxon>
        <taxon>Pseudomonadati</taxon>
        <taxon>Pseudomonadota</taxon>
        <taxon>Gammaproteobacteria</taxon>
        <taxon>Enterobacterales</taxon>
        <taxon>Morganellaceae</taxon>
        <taxon>Photorhabdus</taxon>
    </lineage>
</organism>
<proteinExistence type="predicted"/>
<gene>
    <name evidence="2" type="ORF">Ppb6_03246</name>
</gene>
<dbReference type="EMBL" id="LOMY01000119">
    <property type="protein sequence ID" value="OCQ51516.1"/>
    <property type="molecule type" value="Genomic_DNA"/>
</dbReference>
<evidence type="ECO:0000313" key="2">
    <source>
        <dbReference type="EMBL" id="OCQ51516.1"/>
    </source>
</evidence>
<evidence type="ECO:0000256" key="1">
    <source>
        <dbReference type="SAM" id="Phobius"/>
    </source>
</evidence>
<keyword evidence="1" id="KW-0812">Transmembrane</keyword>
<feature type="transmembrane region" description="Helical" evidence="1">
    <location>
        <begin position="14"/>
        <end position="38"/>
    </location>
</feature>
<dbReference type="AlphaFoldDB" id="A0A1C0U0X6"/>
<evidence type="ECO:0000313" key="3">
    <source>
        <dbReference type="Proteomes" id="UP000093476"/>
    </source>
</evidence>
<keyword evidence="1" id="KW-0472">Membrane</keyword>
<keyword evidence="1" id="KW-1133">Transmembrane helix</keyword>